<evidence type="ECO:0000313" key="2">
    <source>
        <dbReference type="Proteomes" id="UP000287033"/>
    </source>
</evidence>
<dbReference type="EMBL" id="BEZZ01001651">
    <property type="protein sequence ID" value="GCC20019.1"/>
    <property type="molecule type" value="Genomic_DNA"/>
</dbReference>
<evidence type="ECO:0000313" key="1">
    <source>
        <dbReference type="EMBL" id="GCC20019.1"/>
    </source>
</evidence>
<organism evidence="1 2">
    <name type="scientific">Chiloscyllium punctatum</name>
    <name type="common">Brownbanded bambooshark</name>
    <name type="synonym">Hemiscyllium punctatum</name>
    <dbReference type="NCBI Taxonomy" id="137246"/>
    <lineage>
        <taxon>Eukaryota</taxon>
        <taxon>Metazoa</taxon>
        <taxon>Chordata</taxon>
        <taxon>Craniata</taxon>
        <taxon>Vertebrata</taxon>
        <taxon>Chondrichthyes</taxon>
        <taxon>Elasmobranchii</taxon>
        <taxon>Galeomorphii</taxon>
        <taxon>Galeoidea</taxon>
        <taxon>Orectolobiformes</taxon>
        <taxon>Hemiscylliidae</taxon>
        <taxon>Chiloscyllium</taxon>
    </lineage>
</organism>
<dbReference type="Proteomes" id="UP000287033">
    <property type="component" value="Unassembled WGS sequence"/>
</dbReference>
<sequence length="331" mass="36206">MGYGKGKGIAQGTVKIRETVSEGDQEHFFQVTMRFLWILHFVLGVYMVKAGDYTLETNVPDPLFPMVLNNTLMPENAAGLGILELSSVCEITVLTSSITIPSEQEAIRSLIQEDLNPVKNLLNGSSSILESLATAVKEETGKVSYQSLITTTVLDIKQQNELSNNIMTEIFQALDSEPTSNIHVKKFKEKVWKMDTMLQAIHLLASQVEELSDTLSTELSQHMGKSHTMDGQLSVSHDLVQVTAIHVGMITCAVQLALQEDHFNASDGSSFQGVNVYPGVLLVNLKGASKPAEPGTRSVTPGSLTLPQWMHRASFSTADSAMRESQRQSTP</sequence>
<accession>A0A401RPD8</accession>
<comment type="caution">
    <text evidence="1">The sequence shown here is derived from an EMBL/GenBank/DDBJ whole genome shotgun (WGS) entry which is preliminary data.</text>
</comment>
<keyword evidence="2" id="KW-1185">Reference proteome</keyword>
<reference evidence="1 2" key="1">
    <citation type="journal article" date="2018" name="Nat. Ecol. Evol.">
        <title>Shark genomes provide insights into elasmobranch evolution and the origin of vertebrates.</title>
        <authorList>
            <person name="Hara Y"/>
            <person name="Yamaguchi K"/>
            <person name="Onimaru K"/>
            <person name="Kadota M"/>
            <person name="Koyanagi M"/>
            <person name="Keeley SD"/>
            <person name="Tatsumi K"/>
            <person name="Tanaka K"/>
            <person name="Motone F"/>
            <person name="Kageyama Y"/>
            <person name="Nozu R"/>
            <person name="Adachi N"/>
            <person name="Nishimura O"/>
            <person name="Nakagawa R"/>
            <person name="Tanegashima C"/>
            <person name="Kiyatake I"/>
            <person name="Matsumoto R"/>
            <person name="Murakumo K"/>
            <person name="Nishida K"/>
            <person name="Terakita A"/>
            <person name="Kuratani S"/>
            <person name="Sato K"/>
            <person name="Hyodo S Kuraku.S."/>
        </authorList>
    </citation>
    <scope>NUCLEOTIDE SEQUENCE [LARGE SCALE GENOMIC DNA]</scope>
</reference>
<protein>
    <submittedName>
        <fullName evidence="1">Uncharacterized protein</fullName>
    </submittedName>
</protein>
<gene>
    <name evidence="1" type="ORF">chiPu_0018684</name>
</gene>
<dbReference type="AlphaFoldDB" id="A0A401RPD8"/>
<dbReference type="OrthoDB" id="9946098at2759"/>
<name>A0A401RPD8_CHIPU</name>
<proteinExistence type="predicted"/>